<dbReference type="CDD" id="cd04801">
    <property type="entry name" value="CBS_pair_peptidase_M50"/>
    <property type="match status" value="1"/>
</dbReference>
<evidence type="ECO:0000256" key="8">
    <source>
        <dbReference type="ARBA" id="ARBA00022801"/>
    </source>
</evidence>
<feature type="transmembrane region" description="Helical" evidence="14">
    <location>
        <begin position="95"/>
        <end position="116"/>
    </location>
</feature>
<evidence type="ECO:0000256" key="2">
    <source>
        <dbReference type="ARBA" id="ARBA00007931"/>
    </source>
</evidence>
<proteinExistence type="inferred from homology"/>
<feature type="active site" evidence="15">
    <location>
        <position position="56"/>
    </location>
</feature>
<evidence type="ECO:0000256" key="10">
    <source>
        <dbReference type="ARBA" id="ARBA00022989"/>
    </source>
</evidence>
<dbReference type="Pfam" id="PF02163">
    <property type="entry name" value="Peptidase_M50"/>
    <property type="match status" value="2"/>
</dbReference>
<dbReference type="GO" id="GO:0046872">
    <property type="term" value="F:metal ion binding"/>
    <property type="evidence" value="ECO:0007669"/>
    <property type="project" value="UniProtKB-UniRule"/>
</dbReference>
<dbReference type="InterPro" id="IPR008915">
    <property type="entry name" value="Peptidase_M50"/>
</dbReference>
<evidence type="ECO:0000256" key="6">
    <source>
        <dbReference type="ARBA" id="ARBA00022723"/>
    </source>
</evidence>
<protein>
    <recommendedName>
        <fullName evidence="14">Zinc metalloprotease</fullName>
    </recommendedName>
</protein>
<sequence>MKTSIKIFKIFGIPIELDFSFLILIISIYFLAFLKLISLELAVLITLIFVTVVIHELAHSYVARHFGVKIEKILLLPIGGIAKMEEIPRVPRQELLISIAGPLTNLIIAFTLYGIASTRIFPQAIIEFVANFILVNVVLAFFNLIPAFPMDGGRILRALLAEKMSYLRSTEVAANLGKFLAILMAMAGIFFNLFLILIALFIYIGAEQEYRLVFISSLLEGVKVSDVMTPEPITLKPSSTVEEALKTVFKYKHMGYPVTENGELKGIVTFHDLSSAEKDTPIEEVMTKDVITVNINDDAMTALEKLTKHDLGRLPVLKDNKLVGIISKTDLIRTLDIMRRTKT</sequence>
<gene>
    <name evidence="19" type="ORF">DPC56_03785</name>
</gene>
<keyword evidence="8 14" id="KW-0378">Hydrolase</keyword>
<keyword evidence="13 14" id="KW-0472">Membrane</keyword>
<comment type="caution">
    <text evidence="19">The sequence shown here is derived from an EMBL/GenBank/DDBJ whole genome shotgun (WGS) entry which is preliminary data.</text>
</comment>
<feature type="binding site" evidence="16">
    <location>
        <position position="151"/>
    </location>
    <ligand>
        <name>Zn(2+)</name>
        <dbReference type="ChEBI" id="CHEBI:29105"/>
        <note>catalytic</note>
    </ligand>
</feature>
<dbReference type="PROSITE" id="PS51371">
    <property type="entry name" value="CBS"/>
    <property type="match status" value="2"/>
</dbReference>
<dbReference type="InterPro" id="IPR046342">
    <property type="entry name" value="CBS_dom_sf"/>
</dbReference>
<feature type="domain" description="CBS" evidence="18">
    <location>
        <begin position="228"/>
        <end position="284"/>
    </location>
</feature>
<evidence type="ECO:0000256" key="1">
    <source>
        <dbReference type="ARBA" id="ARBA00004651"/>
    </source>
</evidence>
<feature type="transmembrane region" description="Helical" evidence="14">
    <location>
        <begin position="128"/>
        <end position="148"/>
    </location>
</feature>
<dbReference type="AlphaFoldDB" id="A0A328PHW5"/>
<feature type="transmembrane region" description="Helical" evidence="14">
    <location>
        <begin position="21"/>
        <end position="54"/>
    </location>
</feature>
<evidence type="ECO:0000256" key="13">
    <source>
        <dbReference type="ARBA" id="ARBA00023136"/>
    </source>
</evidence>
<dbReference type="EMBL" id="QLOE01000003">
    <property type="protein sequence ID" value="RAO79435.1"/>
    <property type="molecule type" value="Genomic_DNA"/>
</dbReference>
<keyword evidence="7" id="KW-0677">Repeat</keyword>
<dbReference type="PIRSF" id="PIRSF006404">
    <property type="entry name" value="UCP006404_Pept_M50_CBS"/>
    <property type="match status" value="1"/>
</dbReference>
<evidence type="ECO:0000256" key="14">
    <source>
        <dbReference type="PIRNR" id="PIRNR006404"/>
    </source>
</evidence>
<comment type="similarity">
    <text evidence="2 14">Belongs to the peptidase M50B family.</text>
</comment>
<keyword evidence="12 17" id="KW-0129">CBS domain</keyword>
<keyword evidence="10 14" id="KW-1133">Transmembrane helix</keyword>
<feature type="domain" description="CBS" evidence="18">
    <location>
        <begin position="286"/>
        <end position="343"/>
    </location>
</feature>
<keyword evidence="4 14" id="KW-0645">Protease</keyword>
<dbReference type="InterPro" id="IPR000644">
    <property type="entry name" value="CBS_dom"/>
</dbReference>
<reference evidence="19 20" key="1">
    <citation type="submission" date="2018-06" db="EMBL/GenBank/DDBJ databases">
        <title>Draft genome sequence of hyperthermophilic methanogen Methanothermobacter tenebrarum sp. MCM-B 1447.</title>
        <authorList>
            <person name="Pore S.D."/>
            <person name="Dagar S."/>
            <person name="Dhakephalkar P.K."/>
        </authorList>
    </citation>
    <scope>NUCLEOTIDE SEQUENCE [LARGE SCALE GENOMIC DNA]</scope>
    <source>
        <strain evidence="19 20">MCM B 1447</strain>
    </source>
</reference>
<dbReference type="InterPro" id="IPR016483">
    <property type="entry name" value="UCP006404_Pept_M50_CBS"/>
</dbReference>
<organism evidence="19 20">
    <name type="scientific">Methanothermobacter tenebrarum</name>
    <dbReference type="NCBI Taxonomy" id="680118"/>
    <lineage>
        <taxon>Archaea</taxon>
        <taxon>Methanobacteriati</taxon>
        <taxon>Methanobacteriota</taxon>
        <taxon>Methanomada group</taxon>
        <taxon>Methanobacteria</taxon>
        <taxon>Methanobacteriales</taxon>
        <taxon>Methanobacteriaceae</taxon>
        <taxon>Methanothermobacter</taxon>
    </lineage>
</organism>
<keyword evidence="20" id="KW-1185">Reference proteome</keyword>
<evidence type="ECO:0000256" key="4">
    <source>
        <dbReference type="ARBA" id="ARBA00022670"/>
    </source>
</evidence>
<evidence type="ECO:0000256" key="3">
    <source>
        <dbReference type="ARBA" id="ARBA00022475"/>
    </source>
</evidence>
<evidence type="ECO:0000313" key="19">
    <source>
        <dbReference type="EMBL" id="RAO79435.1"/>
    </source>
</evidence>
<evidence type="ECO:0000256" key="16">
    <source>
        <dbReference type="PIRSR" id="PIRSR006404-2"/>
    </source>
</evidence>
<dbReference type="RefSeq" id="WP_112093722.1">
    <property type="nucleotide sequence ID" value="NZ_QLOE01000003.1"/>
</dbReference>
<dbReference type="Gene3D" id="3.10.580.10">
    <property type="entry name" value="CBS-domain"/>
    <property type="match status" value="2"/>
</dbReference>
<evidence type="ECO:0000256" key="15">
    <source>
        <dbReference type="PIRSR" id="PIRSR006404-1"/>
    </source>
</evidence>
<comment type="cofactor">
    <cofactor evidence="14 16">
        <name>Zn(2+)</name>
        <dbReference type="ChEBI" id="CHEBI:29105"/>
    </cofactor>
    <text evidence="14 16">Binds 1 zinc ion per subunit.</text>
</comment>
<dbReference type="SMART" id="SM00116">
    <property type="entry name" value="CBS"/>
    <property type="match status" value="2"/>
</dbReference>
<evidence type="ECO:0000256" key="17">
    <source>
        <dbReference type="PROSITE-ProRule" id="PRU00703"/>
    </source>
</evidence>
<feature type="binding site" evidence="16">
    <location>
        <position position="59"/>
    </location>
    <ligand>
        <name>Zn(2+)</name>
        <dbReference type="ChEBI" id="CHEBI:29105"/>
        <note>catalytic</note>
    </ligand>
</feature>
<comment type="subcellular location">
    <subcellularLocation>
        <location evidence="1">Cell membrane</location>
        <topology evidence="1">Multi-pass membrane protein</topology>
    </subcellularLocation>
</comment>
<feature type="transmembrane region" description="Helical" evidence="14">
    <location>
        <begin position="179"/>
        <end position="204"/>
    </location>
</feature>
<evidence type="ECO:0000256" key="12">
    <source>
        <dbReference type="ARBA" id="ARBA00023122"/>
    </source>
</evidence>
<dbReference type="GO" id="GO:0006508">
    <property type="term" value="P:proteolysis"/>
    <property type="evidence" value="ECO:0007669"/>
    <property type="project" value="UniProtKB-KW"/>
</dbReference>
<dbReference type="CDD" id="cd06164">
    <property type="entry name" value="S2P-M50_SpoIVFB_CBS"/>
    <property type="match status" value="1"/>
</dbReference>
<dbReference type="PANTHER" id="PTHR39188">
    <property type="entry name" value="MEMBRANE-ASSOCIATED ZINC METALLOPROTEASE M50B"/>
    <property type="match status" value="1"/>
</dbReference>
<accession>A0A328PHW5</accession>
<keyword evidence="9 14" id="KW-0862">Zinc</keyword>
<keyword evidence="6 14" id="KW-0479">Metal-binding</keyword>
<evidence type="ECO:0000256" key="7">
    <source>
        <dbReference type="ARBA" id="ARBA00022737"/>
    </source>
</evidence>
<feature type="binding site" evidence="16">
    <location>
        <position position="55"/>
    </location>
    <ligand>
        <name>Zn(2+)</name>
        <dbReference type="ChEBI" id="CHEBI:29105"/>
        <note>catalytic</note>
    </ligand>
</feature>
<evidence type="ECO:0000259" key="18">
    <source>
        <dbReference type="PROSITE" id="PS51371"/>
    </source>
</evidence>
<name>A0A328PHW5_9EURY</name>
<evidence type="ECO:0000256" key="9">
    <source>
        <dbReference type="ARBA" id="ARBA00022833"/>
    </source>
</evidence>
<keyword evidence="11 14" id="KW-0482">Metalloprotease</keyword>
<evidence type="ECO:0000256" key="5">
    <source>
        <dbReference type="ARBA" id="ARBA00022692"/>
    </source>
</evidence>
<comment type="caution">
    <text evidence="14">Lacks conserved residue(s) required for the propagation of feature annotation.</text>
</comment>
<keyword evidence="5 14" id="KW-0812">Transmembrane</keyword>
<dbReference type="Pfam" id="PF00571">
    <property type="entry name" value="CBS"/>
    <property type="match status" value="2"/>
</dbReference>
<dbReference type="Proteomes" id="UP000249782">
    <property type="component" value="Unassembled WGS sequence"/>
</dbReference>
<dbReference type="SUPFAM" id="SSF54631">
    <property type="entry name" value="CBS-domain pair"/>
    <property type="match status" value="1"/>
</dbReference>
<dbReference type="OrthoDB" id="12044at2157"/>
<keyword evidence="3" id="KW-1003">Cell membrane</keyword>
<evidence type="ECO:0000313" key="20">
    <source>
        <dbReference type="Proteomes" id="UP000249782"/>
    </source>
</evidence>
<dbReference type="GO" id="GO:0005886">
    <property type="term" value="C:plasma membrane"/>
    <property type="evidence" value="ECO:0007669"/>
    <property type="project" value="UniProtKB-SubCell"/>
</dbReference>
<evidence type="ECO:0000256" key="11">
    <source>
        <dbReference type="ARBA" id="ARBA00023049"/>
    </source>
</evidence>
<dbReference type="GO" id="GO:0008237">
    <property type="term" value="F:metallopeptidase activity"/>
    <property type="evidence" value="ECO:0007669"/>
    <property type="project" value="UniProtKB-UniRule"/>
</dbReference>
<dbReference type="PANTHER" id="PTHR39188:SF3">
    <property type="entry name" value="STAGE IV SPORULATION PROTEIN FB"/>
    <property type="match status" value="1"/>
</dbReference>